<gene>
    <name evidence="1" type="ORF">MTCD1_02739</name>
</gene>
<dbReference type="RefSeq" id="WP_057181428.1">
    <property type="nucleotide sequence ID" value="NZ_BDQM01000025.1"/>
</dbReference>
<reference evidence="1 2" key="1">
    <citation type="submission" date="2017-06" db="EMBL/GenBank/DDBJ databases">
        <title>Whole Genome Sequences of Colwellia marinimaniae MTCD1.</title>
        <authorList>
            <person name="Kusumoto H."/>
            <person name="Inoue M."/>
            <person name="Tanikawa K."/>
            <person name="Maeji H."/>
            <person name="Cameron J.H."/>
            <person name="Bartlett D.H."/>
        </authorList>
    </citation>
    <scope>NUCLEOTIDE SEQUENCE [LARGE SCALE GENOMIC DNA]</scope>
    <source>
        <strain evidence="1 2">MTCD1</strain>
    </source>
</reference>
<protein>
    <submittedName>
        <fullName evidence="1">Uncharacterized protein</fullName>
    </submittedName>
</protein>
<dbReference type="Proteomes" id="UP000197068">
    <property type="component" value="Unassembled WGS sequence"/>
</dbReference>
<evidence type="ECO:0000313" key="2">
    <source>
        <dbReference type="Proteomes" id="UP000197068"/>
    </source>
</evidence>
<comment type="caution">
    <text evidence="1">The sequence shown here is derived from an EMBL/GenBank/DDBJ whole genome shotgun (WGS) entry which is preliminary data.</text>
</comment>
<proteinExistence type="predicted"/>
<name>A0ABQ0MXL3_9GAMM</name>
<accession>A0ABQ0MXL3</accession>
<organism evidence="1 2">
    <name type="scientific">Colwellia marinimaniae</name>
    <dbReference type="NCBI Taxonomy" id="1513592"/>
    <lineage>
        <taxon>Bacteria</taxon>
        <taxon>Pseudomonadati</taxon>
        <taxon>Pseudomonadota</taxon>
        <taxon>Gammaproteobacteria</taxon>
        <taxon>Alteromonadales</taxon>
        <taxon>Colwelliaceae</taxon>
        <taxon>Colwellia</taxon>
    </lineage>
</organism>
<dbReference type="EMBL" id="BDQM01000025">
    <property type="protein sequence ID" value="GAW97113.1"/>
    <property type="molecule type" value="Genomic_DNA"/>
</dbReference>
<sequence length="120" mass="14031">MDVVSFMNIEETEKDLIISFALDIGEGYIKTLLLHRTLFYEFILPDEERGTNVSLEGSDLSKEHINSLECITFDGSVIKIKARFSYHEIDLVKIDKEELKNIEKSLILHNYDERFEVKFI</sequence>
<evidence type="ECO:0000313" key="1">
    <source>
        <dbReference type="EMBL" id="GAW97113.1"/>
    </source>
</evidence>
<keyword evidence="2" id="KW-1185">Reference proteome</keyword>